<organism evidence="1 2">
    <name type="scientific">Acidovorax bellezanensis</name>
    <dbReference type="NCBI Taxonomy" id="2976702"/>
    <lineage>
        <taxon>Bacteria</taxon>
        <taxon>Pseudomonadati</taxon>
        <taxon>Pseudomonadota</taxon>
        <taxon>Betaproteobacteria</taxon>
        <taxon>Burkholderiales</taxon>
        <taxon>Comamonadaceae</taxon>
        <taxon>Acidovorax</taxon>
    </lineage>
</organism>
<accession>A0ABT2PTH5</accession>
<dbReference type="RefSeq" id="WP_261501670.1">
    <property type="nucleotide sequence ID" value="NZ_JAODYH010000008.1"/>
</dbReference>
<dbReference type="InterPro" id="IPR055794">
    <property type="entry name" value="DUF7370"/>
</dbReference>
<gene>
    <name evidence="1" type="ORF">N0K08_17405</name>
</gene>
<keyword evidence="2" id="KW-1185">Reference proteome</keyword>
<comment type="caution">
    <text evidence="1">The sequence shown here is derived from an EMBL/GenBank/DDBJ whole genome shotgun (WGS) entry which is preliminary data.</text>
</comment>
<dbReference type="EMBL" id="JAODYH010000008">
    <property type="protein sequence ID" value="MCT9812423.1"/>
    <property type="molecule type" value="Genomic_DNA"/>
</dbReference>
<dbReference type="Proteomes" id="UP001525968">
    <property type="component" value="Unassembled WGS sequence"/>
</dbReference>
<name>A0ABT2PTH5_9BURK</name>
<evidence type="ECO:0000313" key="2">
    <source>
        <dbReference type="Proteomes" id="UP001525968"/>
    </source>
</evidence>
<reference evidence="1 2" key="1">
    <citation type="submission" date="2022-09" db="EMBL/GenBank/DDBJ databases">
        <title>Draft genome of isolate Be4.</title>
        <authorList>
            <person name="Sanchez-Castro I."/>
            <person name="Martinez-Rodriguez P."/>
            <person name="Descostes M."/>
            <person name="Merroun M."/>
        </authorList>
    </citation>
    <scope>NUCLEOTIDE SEQUENCE [LARGE SCALE GENOMIC DNA]</scope>
    <source>
        <strain evidence="1 2">Be4</strain>
    </source>
</reference>
<dbReference type="Pfam" id="PF24085">
    <property type="entry name" value="DUF7370"/>
    <property type="match status" value="1"/>
</dbReference>
<evidence type="ECO:0000313" key="1">
    <source>
        <dbReference type="EMBL" id="MCT9812423.1"/>
    </source>
</evidence>
<protein>
    <submittedName>
        <fullName evidence="1">Uncharacterized protein</fullName>
    </submittedName>
</protein>
<sequence>MITSTQAQQYLDQALGVSVPAFIVEAAVAKVATAEAKMIEAGYSDYDRVMVQCLAVTIIAAAGAPRRLASQSAPSGAGRSFKNFDNALAALRRSLAALDKADTVTDLVGPDPAASAFMFVVNG</sequence>
<proteinExistence type="predicted"/>